<dbReference type="Gene3D" id="3.10.110.10">
    <property type="entry name" value="Ubiquitin Conjugating Enzyme"/>
    <property type="match status" value="1"/>
</dbReference>
<organism evidence="3">
    <name type="scientific">Caenorhabditis brenneri</name>
    <name type="common">Nematode worm</name>
    <dbReference type="NCBI Taxonomy" id="135651"/>
    <lineage>
        <taxon>Eukaryota</taxon>
        <taxon>Metazoa</taxon>
        <taxon>Ecdysozoa</taxon>
        <taxon>Nematoda</taxon>
        <taxon>Chromadorea</taxon>
        <taxon>Rhabditida</taxon>
        <taxon>Rhabditina</taxon>
        <taxon>Rhabditomorpha</taxon>
        <taxon>Rhabditoidea</taxon>
        <taxon>Rhabditidae</taxon>
        <taxon>Peloderinae</taxon>
        <taxon>Caenorhabditis</taxon>
    </lineage>
</organism>
<keyword evidence="3" id="KW-1185">Reference proteome</keyword>
<dbReference type="Proteomes" id="UP000008068">
    <property type="component" value="Unassembled WGS sequence"/>
</dbReference>
<dbReference type="SUPFAM" id="SSF54495">
    <property type="entry name" value="UBC-like"/>
    <property type="match status" value="1"/>
</dbReference>
<dbReference type="InParanoid" id="G0NFG9"/>
<name>G0NFG9_CAEBE</name>
<evidence type="ECO:0000259" key="1">
    <source>
        <dbReference type="PROSITE" id="PS50127"/>
    </source>
</evidence>
<dbReference type="InterPro" id="IPR016135">
    <property type="entry name" value="UBQ-conjugating_enzyme/RWD"/>
</dbReference>
<feature type="domain" description="UBC core" evidence="1">
    <location>
        <begin position="3"/>
        <end position="152"/>
    </location>
</feature>
<dbReference type="EMBL" id="GL379875">
    <property type="protein sequence ID" value="EGT59178.1"/>
    <property type="molecule type" value="Genomic_DNA"/>
</dbReference>
<proteinExistence type="predicted"/>
<protein>
    <recommendedName>
        <fullName evidence="1">UBC core domain-containing protein</fullName>
    </recommendedName>
</protein>
<evidence type="ECO:0000313" key="2">
    <source>
        <dbReference type="EMBL" id="EGT59178.1"/>
    </source>
</evidence>
<sequence>MNFARQRIENELRLHFADKPVDNLVRIIPNNEDVMNLKGIITGVPGTPWEGGSYELEINIPPNYPYEAPKMRFLTRIWHPYISPLDGSLCLQDSDNKWPIPMSIYKTLLVIQSWMTNFEEKEPLDMAIFAQAKNSKEIFEKTAKFWAIKYGNVHGPIDQDLERKVQLLARHTKDIDSAVVALSYRNWELPDDVNNEELRG</sequence>
<dbReference type="InterPro" id="IPR000608">
    <property type="entry name" value="UBC"/>
</dbReference>
<dbReference type="Pfam" id="PF00179">
    <property type="entry name" value="UQ_con"/>
    <property type="match status" value="1"/>
</dbReference>
<dbReference type="FunCoup" id="G0NFG9">
    <property type="interactions" value="145"/>
</dbReference>
<dbReference type="PANTHER" id="PTHR24067">
    <property type="entry name" value="UBIQUITIN-CONJUGATING ENZYME E2"/>
    <property type="match status" value="1"/>
</dbReference>
<dbReference type="SMART" id="SM00212">
    <property type="entry name" value="UBCc"/>
    <property type="match status" value="1"/>
</dbReference>
<dbReference type="STRING" id="135651.G0NFG9"/>
<dbReference type="GO" id="GO:0032446">
    <property type="term" value="P:protein modification by small protein conjugation"/>
    <property type="evidence" value="ECO:0007669"/>
    <property type="project" value="UniProtKB-ARBA"/>
</dbReference>
<dbReference type="InterPro" id="IPR050113">
    <property type="entry name" value="Ub_conjugating_enzyme"/>
</dbReference>
<dbReference type="PROSITE" id="PS50127">
    <property type="entry name" value="UBC_2"/>
    <property type="match status" value="1"/>
</dbReference>
<reference evidence="3" key="1">
    <citation type="submission" date="2011-07" db="EMBL/GenBank/DDBJ databases">
        <authorList>
            <consortium name="Caenorhabditis brenneri Sequencing and Analysis Consortium"/>
            <person name="Wilson R.K."/>
        </authorList>
    </citation>
    <scope>NUCLEOTIDE SEQUENCE [LARGE SCALE GENOMIC DNA]</scope>
    <source>
        <strain evidence="3">PB2801</strain>
    </source>
</reference>
<accession>G0NFG9</accession>
<dbReference type="AlphaFoldDB" id="G0NFG9"/>
<dbReference type="HOGENOM" id="CLU_030988_13_1_1"/>
<gene>
    <name evidence="2" type="ORF">CAEBREN_07633</name>
</gene>
<evidence type="ECO:0000313" key="3">
    <source>
        <dbReference type="Proteomes" id="UP000008068"/>
    </source>
</evidence>
<dbReference type="eggNOG" id="KOG0418">
    <property type="taxonomic scope" value="Eukaryota"/>
</dbReference>
<dbReference type="OrthoDB" id="9978460at2759"/>
<dbReference type="OMA" id="PFDGTIC"/>